<dbReference type="InterPro" id="IPR051676">
    <property type="entry name" value="UPF0053_domain"/>
</dbReference>
<name>A0A411YJS0_9ACTN</name>
<feature type="transmembrane region" description="Helical" evidence="11">
    <location>
        <begin position="134"/>
        <end position="156"/>
    </location>
</feature>
<dbReference type="SMART" id="SM00116">
    <property type="entry name" value="CBS"/>
    <property type="match status" value="2"/>
</dbReference>
<evidence type="ECO:0000256" key="6">
    <source>
        <dbReference type="ARBA" id="ARBA00022989"/>
    </source>
</evidence>
<dbReference type="Proteomes" id="UP000291469">
    <property type="component" value="Chromosome"/>
</dbReference>
<evidence type="ECO:0000259" key="13">
    <source>
        <dbReference type="PROSITE" id="PS51846"/>
    </source>
</evidence>
<evidence type="ECO:0000256" key="11">
    <source>
        <dbReference type="SAM" id="Phobius"/>
    </source>
</evidence>
<dbReference type="InterPro" id="IPR044751">
    <property type="entry name" value="Ion_transp-like_CBS"/>
</dbReference>
<dbReference type="GO" id="GO:0005886">
    <property type="term" value="C:plasma membrane"/>
    <property type="evidence" value="ECO:0007669"/>
    <property type="project" value="UniProtKB-SubCell"/>
</dbReference>
<evidence type="ECO:0000256" key="9">
    <source>
        <dbReference type="PROSITE-ProRule" id="PRU00703"/>
    </source>
</evidence>
<evidence type="ECO:0000313" key="14">
    <source>
        <dbReference type="EMBL" id="QBI21445.1"/>
    </source>
</evidence>
<protein>
    <submittedName>
        <fullName evidence="14">HlyC/CorC family transporter</fullName>
    </submittedName>
</protein>
<evidence type="ECO:0000256" key="10">
    <source>
        <dbReference type="PROSITE-ProRule" id="PRU01193"/>
    </source>
</evidence>
<feature type="domain" description="CNNM transmembrane" evidence="13">
    <location>
        <begin position="1"/>
        <end position="201"/>
    </location>
</feature>
<dbReference type="SMART" id="SM01091">
    <property type="entry name" value="CorC_HlyC"/>
    <property type="match status" value="1"/>
</dbReference>
<evidence type="ECO:0000313" key="15">
    <source>
        <dbReference type="Proteomes" id="UP000291469"/>
    </source>
</evidence>
<reference evidence="14 15" key="1">
    <citation type="submission" date="2019-01" db="EMBL/GenBank/DDBJ databases">
        <title>Egibacter rhizosphaerae EGI 80759T.</title>
        <authorList>
            <person name="Chen D.-D."/>
            <person name="Tian Y."/>
            <person name="Jiao J.-Y."/>
            <person name="Zhang X.-T."/>
            <person name="Zhang Y.-G."/>
            <person name="Zhang Y."/>
            <person name="Xiao M."/>
            <person name="Shu W.-S."/>
            <person name="Li W.-J."/>
        </authorList>
    </citation>
    <scope>NUCLEOTIDE SEQUENCE [LARGE SCALE GENOMIC DNA]</scope>
    <source>
        <strain evidence="14 15">EGI 80759</strain>
    </source>
</reference>
<dbReference type="SUPFAM" id="SSF54631">
    <property type="entry name" value="CBS-domain pair"/>
    <property type="match status" value="1"/>
</dbReference>
<keyword evidence="4 10" id="KW-0812">Transmembrane</keyword>
<dbReference type="GO" id="GO:0050660">
    <property type="term" value="F:flavin adenine dinucleotide binding"/>
    <property type="evidence" value="ECO:0007669"/>
    <property type="project" value="InterPro"/>
</dbReference>
<evidence type="ECO:0000256" key="2">
    <source>
        <dbReference type="ARBA" id="ARBA00006337"/>
    </source>
</evidence>
<evidence type="ECO:0000256" key="4">
    <source>
        <dbReference type="ARBA" id="ARBA00022692"/>
    </source>
</evidence>
<dbReference type="InterPro" id="IPR005170">
    <property type="entry name" value="Transptr-assoc_dom"/>
</dbReference>
<accession>A0A411YJS0</accession>
<dbReference type="Gene3D" id="3.10.580.10">
    <property type="entry name" value="CBS-domain"/>
    <property type="match status" value="1"/>
</dbReference>
<keyword evidence="7 9" id="KW-0129">CBS domain</keyword>
<dbReference type="Gene3D" id="3.30.465.10">
    <property type="match status" value="1"/>
</dbReference>
<dbReference type="RefSeq" id="WP_131156437.1">
    <property type="nucleotide sequence ID" value="NZ_CP036402.1"/>
</dbReference>
<dbReference type="Pfam" id="PF03471">
    <property type="entry name" value="CorC_HlyC"/>
    <property type="match status" value="1"/>
</dbReference>
<evidence type="ECO:0000259" key="12">
    <source>
        <dbReference type="PROSITE" id="PS51371"/>
    </source>
</evidence>
<dbReference type="CDD" id="cd04590">
    <property type="entry name" value="CBS_pair_CorC_HlyC_assoc"/>
    <property type="match status" value="1"/>
</dbReference>
<dbReference type="EMBL" id="CP036402">
    <property type="protein sequence ID" value="QBI21445.1"/>
    <property type="molecule type" value="Genomic_DNA"/>
</dbReference>
<organism evidence="14 15">
    <name type="scientific">Egibacter rhizosphaerae</name>
    <dbReference type="NCBI Taxonomy" id="1670831"/>
    <lineage>
        <taxon>Bacteria</taxon>
        <taxon>Bacillati</taxon>
        <taxon>Actinomycetota</taxon>
        <taxon>Nitriliruptoria</taxon>
        <taxon>Egibacterales</taxon>
        <taxon>Egibacteraceae</taxon>
        <taxon>Egibacter</taxon>
    </lineage>
</organism>
<dbReference type="OrthoDB" id="110231at2"/>
<feature type="domain" description="CBS" evidence="12">
    <location>
        <begin position="220"/>
        <end position="281"/>
    </location>
</feature>
<dbReference type="PANTHER" id="PTHR43099">
    <property type="entry name" value="UPF0053 PROTEIN YRKA"/>
    <property type="match status" value="1"/>
</dbReference>
<dbReference type="PROSITE" id="PS51371">
    <property type="entry name" value="CBS"/>
    <property type="match status" value="2"/>
</dbReference>
<evidence type="ECO:0000256" key="7">
    <source>
        <dbReference type="ARBA" id="ARBA00023122"/>
    </source>
</evidence>
<keyword evidence="5" id="KW-0677">Repeat</keyword>
<dbReference type="KEGG" id="erz:ER308_18970"/>
<feature type="domain" description="CBS" evidence="12">
    <location>
        <begin position="285"/>
        <end position="342"/>
    </location>
</feature>
<dbReference type="InterPro" id="IPR016169">
    <property type="entry name" value="FAD-bd_PCMH_sub2"/>
</dbReference>
<keyword evidence="3" id="KW-1003">Cell membrane</keyword>
<dbReference type="Pfam" id="PF00571">
    <property type="entry name" value="CBS"/>
    <property type="match status" value="2"/>
</dbReference>
<dbReference type="InterPro" id="IPR002550">
    <property type="entry name" value="CNNM"/>
</dbReference>
<dbReference type="SUPFAM" id="SSF56176">
    <property type="entry name" value="FAD-binding/transporter-associated domain-like"/>
    <property type="match status" value="1"/>
</dbReference>
<dbReference type="InterPro" id="IPR046342">
    <property type="entry name" value="CBS_dom_sf"/>
</dbReference>
<evidence type="ECO:0000256" key="1">
    <source>
        <dbReference type="ARBA" id="ARBA00004651"/>
    </source>
</evidence>
<keyword evidence="8 10" id="KW-0472">Membrane</keyword>
<feature type="transmembrane region" description="Helical" evidence="11">
    <location>
        <begin position="97"/>
        <end position="122"/>
    </location>
</feature>
<evidence type="ECO:0000256" key="8">
    <source>
        <dbReference type="ARBA" id="ARBA00023136"/>
    </source>
</evidence>
<feature type="transmembrane region" description="Helical" evidence="11">
    <location>
        <begin position="6"/>
        <end position="29"/>
    </location>
</feature>
<dbReference type="InterPro" id="IPR000644">
    <property type="entry name" value="CBS_dom"/>
</dbReference>
<dbReference type="PROSITE" id="PS51846">
    <property type="entry name" value="CNNM"/>
    <property type="match status" value="1"/>
</dbReference>
<evidence type="ECO:0000256" key="5">
    <source>
        <dbReference type="ARBA" id="ARBA00022737"/>
    </source>
</evidence>
<comment type="subcellular location">
    <subcellularLocation>
        <location evidence="1">Cell membrane</location>
        <topology evidence="1">Multi-pass membrane protein</topology>
    </subcellularLocation>
</comment>
<gene>
    <name evidence="14" type="ORF">ER308_18970</name>
</gene>
<proteinExistence type="inferred from homology"/>
<dbReference type="Pfam" id="PF01595">
    <property type="entry name" value="CNNM"/>
    <property type="match status" value="1"/>
</dbReference>
<dbReference type="PANTHER" id="PTHR43099:SF5">
    <property type="entry name" value="HLYC_CORC FAMILY TRANSPORTER"/>
    <property type="match status" value="1"/>
</dbReference>
<comment type="similarity">
    <text evidence="2">Belongs to the UPF0053 family.</text>
</comment>
<sequence length="429" mass="45873">MSLSAIALGIGLLLANGLFVAAEFALLAARRARIEQLAEDGSFAARSALAGLQQLSMMLAGAQLGITMASLGLGAVAEPAVHAWLDGILAETAIPRPVSATASLVLALGLVIFLHLVVGEMAPKSWAISAPERAILLLAVPFRGFVWVLGPFIRLLNAASNAVVRSFGVEPQDELAMAHAPGDLALLLEESARQGTLPRDQETLLSRAIDLSGLDAEAAMVPRTDIWAVDAAADPETIEEVARRSGRSRLPVMDGGLDQPVGVVHVKDALTLTDDERSHRTAQSLARQTLYAPESRPLEDLLVDMRDQRRHLVFVVDEFGSVTGLVTLEDVLEELIGEFYDESDRRERIHRRADGVWLVPGTLRPDELAAQTGLQLPPGEWETVAGYLMASLGRLPQTGDGVEHEGTRLEAAVVDGHRVVQVAVSPPAD</sequence>
<dbReference type="InterPro" id="IPR036318">
    <property type="entry name" value="FAD-bd_PCMH-like_sf"/>
</dbReference>
<evidence type="ECO:0000256" key="3">
    <source>
        <dbReference type="ARBA" id="ARBA00022475"/>
    </source>
</evidence>
<keyword evidence="6 10" id="KW-1133">Transmembrane helix</keyword>
<keyword evidence="15" id="KW-1185">Reference proteome</keyword>
<dbReference type="AlphaFoldDB" id="A0A411YJS0"/>